<evidence type="ECO:0000256" key="1">
    <source>
        <dbReference type="SAM" id="MobiDB-lite"/>
    </source>
</evidence>
<name>A0A2V5I3Y6_ASPV1</name>
<gene>
    <name evidence="2" type="ORF">BO99DRAFT_479328</name>
</gene>
<sequence>MDADFWFREWTSKRGQNLSNTQITRLVALTRQWKNTDISGTLSVWASDPSAEFWGFEPFHTEGAWVRRCLETKVPLFVDCDKKTEDCEKFSARRRILLIILHDIIQREVLRLRTSFQAQSVKFLTTAIRNIVGKAYPGKDIQKLCDKCTHLQRYGQRYSSLARKELVLTPLQGTSSNFERAKIENIEMEALVAFGEATYDEKHQSKIEEAFKCILNTCPFRRSGNSKPWLPSTSTRRRLRKKAARTKDLQETLPPATASRQNEAQVIQNLPSPRPKTFSPPDKLLGAGRNTTAHLIEAQNAALVQTQPSQPREEYYTRETWNNSPMPCVPIQRHSPGDNLQHGGNMLFISQNAANPFNPHQGIHPLDNDLLLSSQNAANPFDPYQGIHPLDNDLLLSSQNTANPFDPYQGIHPLDNDLLLSSQDAANPFDPYQGIHPLDNDLPFSSEHTANPFDPYQGIHPLDNNLPFSSEHTANSFDPHQGIHPLCDNMLFSSQNVANLFDPRQRVLSHEEIILFSTQSLVYPFDPTRQDPNIGEPFLGADNFSTPGS</sequence>
<dbReference type="AlphaFoldDB" id="A0A2V5I3Y6"/>
<protein>
    <submittedName>
        <fullName evidence="2">Uncharacterized protein</fullName>
    </submittedName>
</protein>
<proteinExistence type="predicted"/>
<keyword evidence="3" id="KW-1185">Reference proteome</keyword>
<feature type="region of interest" description="Disordered" evidence="1">
    <location>
        <begin position="225"/>
        <end position="262"/>
    </location>
</feature>
<dbReference type="Proteomes" id="UP000249829">
    <property type="component" value="Unassembled WGS sequence"/>
</dbReference>
<accession>A0A2V5I3Y6</accession>
<dbReference type="EMBL" id="KZ825107">
    <property type="protein sequence ID" value="PYI23210.1"/>
    <property type="molecule type" value="Genomic_DNA"/>
</dbReference>
<organism evidence="2 3">
    <name type="scientific">Aspergillus violaceofuscus (strain CBS 115571)</name>
    <dbReference type="NCBI Taxonomy" id="1450538"/>
    <lineage>
        <taxon>Eukaryota</taxon>
        <taxon>Fungi</taxon>
        <taxon>Dikarya</taxon>
        <taxon>Ascomycota</taxon>
        <taxon>Pezizomycotina</taxon>
        <taxon>Eurotiomycetes</taxon>
        <taxon>Eurotiomycetidae</taxon>
        <taxon>Eurotiales</taxon>
        <taxon>Aspergillaceae</taxon>
        <taxon>Aspergillus</taxon>
    </lineage>
</organism>
<evidence type="ECO:0000313" key="2">
    <source>
        <dbReference type="EMBL" id="PYI23210.1"/>
    </source>
</evidence>
<evidence type="ECO:0000313" key="3">
    <source>
        <dbReference type="Proteomes" id="UP000249829"/>
    </source>
</evidence>
<feature type="compositionally biased region" description="Basic residues" evidence="1">
    <location>
        <begin position="235"/>
        <end position="244"/>
    </location>
</feature>
<reference evidence="2 3" key="1">
    <citation type="submission" date="2018-02" db="EMBL/GenBank/DDBJ databases">
        <title>The genomes of Aspergillus section Nigri reveals drivers in fungal speciation.</title>
        <authorList>
            <consortium name="DOE Joint Genome Institute"/>
            <person name="Vesth T.C."/>
            <person name="Nybo J."/>
            <person name="Theobald S."/>
            <person name="Brandl J."/>
            <person name="Frisvad J.C."/>
            <person name="Nielsen K.F."/>
            <person name="Lyhne E.K."/>
            <person name="Kogle M.E."/>
            <person name="Kuo A."/>
            <person name="Riley R."/>
            <person name="Clum A."/>
            <person name="Nolan M."/>
            <person name="Lipzen A."/>
            <person name="Salamov A."/>
            <person name="Henrissat B."/>
            <person name="Wiebenga A."/>
            <person name="De vries R.P."/>
            <person name="Grigoriev I.V."/>
            <person name="Mortensen U.H."/>
            <person name="Andersen M.R."/>
            <person name="Baker S.E."/>
        </authorList>
    </citation>
    <scope>NUCLEOTIDE SEQUENCE [LARGE SCALE GENOMIC DNA]</scope>
    <source>
        <strain evidence="2 3">CBS 115571</strain>
    </source>
</reference>